<comment type="caution">
    <text evidence="1">The sequence shown here is derived from an EMBL/GenBank/DDBJ whole genome shotgun (WGS) entry which is preliminary data.</text>
</comment>
<sequence>MATSFQFDTTSTTNTSSVLPETSVYGVSDVLGQGPSNRVDEEMTKGHPLESRLANWENSQLNMKLHMQRKIYGLHAPMRTMMEIQSVKQGSPFGLGGSRASRIQLDILMGRDETIDVADIFDDSEVAGMPDVHKVLAGRMNL</sequence>
<dbReference type="Proteomes" id="UP001150581">
    <property type="component" value="Unassembled WGS sequence"/>
</dbReference>
<gene>
    <name evidence="1" type="ORF">LPJ66_004798</name>
</gene>
<dbReference type="EMBL" id="JANBPG010000609">
    <property type="protein sequence ID" value="KAJ1895083.1"/>
    <property type="molecule type" value="Genomic_DNA"/>
</dbReference>
<accession>A0ACC1IK40</accession>
<evidence type="ECO:0000313" key="2">
    <source>
        <dbReference type="Proteomes" id="UP001150581"/>
    </source>
</evidence>
<evidence type="ECO:0000313" key="1">
    <source>
        <dbReference type="EMBL" id="KAJ1895083.1"/>
    </source>
</evidence>
<keyword evidence="2" id="KW-1185">Reference proteome</keyword>
<proteinExistence type="predicted"/>
<reference evidence="1" key="1">
    <citation type="submission" date="2022-07" db="EMBL/GenBank/DDBJ databases">
        <title>Phylogenomic reconstructions and comparative analyses of Kickxellomycotina fungi.</title>
        <authorList>
            <person name="Reynolds N.K."/>
            <person name="Stajich J.E."/>
            <person name="Barry K."/>
            <person name="Grigoriev I.V."/>
            <person name="Crous P."/>
            <person name="Smith M.E."/>
        </authorList>
    </citation>
    <scope>NUCLEOTIDE SEQUENCE</scope>
    <source>
        <strain evidence="1">Benny 63K</strain>
    </source>
</reference>
<name>A0ACC1IK40_9FUNG</name>
<protein>
    <submittedName>
        <fullName evidence="1">Uncharacterized protein</fullName>
    </submittedName>
</protein>
<organism evidence="1 2">
    <name type="scientific">Kickxella alabastrina</name>
    <dbReference type="NCBI Taxonomy" id="61397"/>
    <lineage>
        <taxon>Eukaryota</taxon>
        <taxon>Fungi</taxon>
        <taxon>Fungi incertae sedis</taxon>
        <taxon>Zoopagomycota</taxon>
        <taxon>Kickxellomycotina</taxon>
        <taxon>Kickxellomycetes</taxon>
        <taxon>Kickxellales</taxon>
        <taxon>Kickxellaceae</taxon>
        <taxon>Kickxella</taxon>
    </lineage>
</organism>